<evidence type="ECO:0000313" key="2">
    <source>
        <dbReference type="Proteomes" id="UP000199214"/>
    </source>
</evidence>
<evidence type="ECO:0000313" key="1">
    <source>
        <dbReference type="EMBL" id="SEL95723.1"/>
    </source>
</evidence>
<accession>A0A1H7UFC6</accession>
<organism evidence="1 2">
    <name type="scientific">Sphingomonas palmae</name>
    <dbReference type="NCBI Taxonomy" id="1855283"/>
    <lineage>
        <taxon>Bacteria</taxon>
        <taxon>Pseudomonadati</taxon>
        <taxon>Pseudomonadota</taxon>
        <taxon>Alphaproteobacteria</taxon>
        <taxon>Sphingomonadales</taxon>
        <taxon>Sphingomonadaceae</taxon>
        <taxon>Sphingomonas</taxon>
    </lineage>
</organism>
<reference evidence="2" key="1">
    <citation type="submission" date="2016-10" db="EMBL/GenBank/DDBJ databases">
        <authorList>
            <person name="Varghese N."/>
            <person name="Submissions S."/>
        </authorList>
    </citation>
    <scope>NUCLEOTIDE SEQUENCE [LARGE SCALE GENOMIC DNA]</scope>
    <source>
        <strain evidence="2">JS21-1</strain>
    </source>
</reference>
<name>A0A1H7UFC6_9SPHN</name>
<proteinExistence type="predicted"/>
<gene>
    <name evidence="1" type="ORF">SAMN05216382_2976</name>
</gene>
<dbReference type="Proteomes" id="UP000199214">
    <property type="component" value="Unassembled WGS sequence"/>
</dbReference>
<dbReference type="AlphaFoldDB" id="A0A1H7UFC6"/>
<protein>
    <submittedName>
        <fullName evidence="1">Uncharacterized protein</fullName>
    </submittedName>
</protein>
<dbReference type="EMBL" id="FNZZ01000007">
    <property type="protein sequence ID" value="SEL95723.1"/>
    <property type="molecule type" value="Genomic_DNA"/>
</dbReference>
<keyword evidence="2" id="KW-1185">Reference proteome</keyword>
<sequence length="52" mass="5573">MQQDVKNLDITAAFPALDGGWLSVLGEELDQHKRFHEGCSFNLALGDTGGGL</sequence>